<keyword evidence="2" id="KW-1185">Reference proteome</keyword>
<dbReference type="SUPFAM" id="SSF102829">
    <property type="entry name" value="Cell division protein ZapA-like"/>
    <property type="match status" value="1"/>
</dbReference>
<dbReference type="InterPro" id="IPR007838">
    <property type="entry name" value="Cell_div_ZapA-like"/>
</dbReference>
<dbReference type="EMBL" id="BAQD01000005">
    <property type="protein sequence ID" value="GBQ05466.1"/>
    <property type="molecule type" value="Genomic_DNA"/>
</dbReference>
<evidence type="ECO:0000313" key="1">
    <source>
        <dbReference type="EMBL" id="GBQ05466.1"/>
    </source>
</evidence>
<reference evidence="1" key="1">
    <citation type="submission" date="2013-04" db="EMBL/GenBank/DDBJ databases">
        <title>The genome sequencing project of 58 acetic acid bacteria.</title>
        <authorList>
            <person name="Okamoto-Kainuma A."/>
            <person name="Ishikawa M."/>
            <person name="Umino S."/>
            <person name="Koizumi Y."/>
            <person name="Shiwa Y."/>
            <person name="Yoshikawa H."/>
            <person name="Matsutani M."/>
            <person name="Matsushita K."/>
        </authorList>
    </citation>
    <scope>NUCLEOTIDE SEQUENCE</scope>
    <source>
        <strain evidence="1">DSM 15669</strain>
    </source>
</reference>
<dbReference type="Gene3D" id="3.30.160.880">
    <property type="entry name" value="Cell division protein ZapA protomer, N-terminal domain"/>
    <property type="match status" value="1"/>
</dbReference>
<accession>A0ABQ0NX88</accession>
<name>A0ABQ0NX88_9PROT</name>
<evidence type="ECO:0008006" key="3">
    <source>
        <dbReference type="Google" id="ProtNLM"/>
    </source>
</evidence>
<organism evidence="1 2">
    <name type="scientific">Saccharibacter floricola DSM 15669</name>
    <dbReference type="NCBI Taxonomy" id="1123227"/>
    <lineage>
        <taxon>Bacteria</taxon>
        <taxon>Pseudomonadati</taxon>
        <taxon>Pseudomonadota</taxon>
        <taxon>Alphaproteobacteria</taxon>
        <taxon>Acetobacterales</taxon>
        <taxon>Acetobacteraceae</taxon>
        <taxon>Saccharibacter</taxon>
    </lineage>
</organism>
<dbReference type="RefSeq" id="WP_018980308.1">
    <property type="nucleotide sequence ID" value="NZ_BAQD01000005.1"/>
</dbReference>
<sequence length="129" mass="14303">MAQITLPIGGANYVVGCQDGEEEHLKHLAQEVERRLAKVRENLSPAGEGHALFLTTLVLADEIYDLEHGKMSKEAEKVLKRAEATLDENKRYHTRLAQAADIAEHLAQRVEKHSETLEVDQADTPAHSG</sequence>
<dbReference type="Pfam" id="PF05164">
    <property type="entry name" value="ZapA"/>
    <property type="match status" value="1"/>
</dbReference>
<dbReference type="InterPro" id="IPR042233">
    <property type="entry name" value="Cell_div_ZapA_N"/>
</dbReference>
<comment type="caution">
    <text evidence="1">The sequence shown here is derived from an EMBL/GenBank/DDBJ whole genome shotgun (WGS) entry which is preliminary data.</text>
</comment>
<dbReference type="InterPro" id="IPR036192">
    <property type="entry name" value="Cell_div_ZapA-like_sf"/>
</dbReference>
<dbReference type="Proteomes" id="UP001062901">
    <property type="component" value="Unassembled WGS sequence"/>
</dbReference>
<gene>
    <name evidence="1" type="ORF">AA15669_0472</name>
</gene>
<protein>
    <recommendedName>
        <fullName evidence="3">Cell division protein ZapA</fullName>
    </recommendedName>
</protein>
<evidence type="ECO:0000313" key="2">
    <source>
        <dbReference type="Proteomes" id="UP001062901"/>
    </source>
</evidence>
<proteinExistence type="predicted"/>